<dbReference type="Proteomes" id="UP000462865">
    <property type="component" value="Unassembled WGS sequence"/>
</dbReference>
<dbReference type="InterPro" id="IPR000847">
    <property type="entry name" value="LysR_HTH_N"/>
</dbReference>
<evidence type="ECO:0000256" key="4">
    <source>
        <dbReference type="ARBA" id="ARBA00023163"/>
    </source>
</evidence>
<dbReference type="Gene3D" id="3.40.190.290">
    <property type="match status" value="1"/>
</dbReference>
<dbReference type="GO" id="GO:0003700">
    <property type="term" value="F:DNA-binding transcription factor activity"/>
    <property type="evidence" value="ECO:0007669"/>
    <property type="project" value="InterPro"/>
</dbReference>
<comment type="similarity">
    <text evidence="1">Belongs to the LysR transcriptional regulatory family.</text>
</comment>
<dbReference type="InterPro" id="IPR050950">
    <property type="entry name" value="HTH-type_LysR_regulators"/>
</dbReference>
<dbReference type="InterPro" id="IPR005119">
    <property type="entry name" value="LysR_subst-bd"/>
</dbReference>
<dbReference type="AlphaFoldDB" id="A0A7K0IAC0"/>
<dbReference type="Gene3D" id="1.10.10.10">
    <property type="entry name" value="Winged helix-like DNA-binding domain superfamily/Winged helix DNA-binding domain"/>
    <property type="match status" value="1"/>
</dbReference>
<feature type="region of interest" description="Disordered" evidence="5">
    <location>
        <begin position="1"/>
        <end position="46"/>
    </location>
</feature>
<keyword evidence="4" id="KW-0804">Transcription</keyword>
<sequence>MRRRDAPCPSMARTATGARCALARRKTRPARRRREAARRVQTRRGREAAMDTRDLKVFVAVYETKSITRAAKDQFLSPQGCSKIVQKIEAELGTSLFARNHFGVKPTPQGDALYRRAQMVIRLLEGVKDEVEAARALKYTLTIASTQGVSEYLSLAFIRDFAESHPHISPRIMESPDAIAKQRTLENVAEVGVLGGPVDLSVFHAVPFTSHRPCLVVNEANPLARKAAIDYADLDCQPLAMVSREFASHHLVVNRLANAGVHVDIVMEATELDLCHRLAEQGDAIAVSFDFAAWGGRRAHTVIRPFADRSFVWETFIVRKAGADLSPQAQEFCDFALAWVADHRADLFQWPGA</sequence>
<protein>
    <submittedName>
        <fullName evidence="7">LysR family transcriptional regulator</fullName>
    </submittedName>
</protein>
<reference evidence="7 8" key="1">
    <citation type="journal article" date="2019" name="Nat. Med.">
        <title>A library of human gut bacterial isolates paired with longitudinal multiomics data enables mechanistic microbiome research.</title>
        <authorList>
            <person name="Poyet M."/>
            <person name="Groussin M."/>
            <person name="Gibbons S.M."/>
            <person name="Avila-Pacheco J."/>
            <person name="Jiang X."/>
            <person name="Kearney S.M."/>
            <person name="Perrotta A.R."/>
            <person name="Berdy B."/>
            <person name="Zhao S."/>
            <person name="Lieberman T.D."/>
            <person name="Swanson P.K."/>
            <person name="Smith M."/>
            <person name="Roesemann S."/>
            <person name="Alexander J.E."/>
            <person name="Rich S.A."/>
            <person name="Livny J."/>
            <person name="Vlamakis H."/>
            <person name="Clish C."/>
            <person name="Bullock K."/>
            <person name="Deik A."/>
            <person name="Scott J."/>
            <person name="Pierce K.A."/>
            <person name="Xavier R.J."/>
            <person name="Alm E.J."/>
        </authorList>
    </citation>
    <scope>NUCLEOTIDE SEQUENCE [LARGE SCALE GENOMIC DNA]</scope>
    <source>
        <strain evidence="7 8">BIOML-A1</strain>
    </source>
</reference>
<comment type="caution">
    <text evidence="7">The sequence shown here is derived from an EMBL/GenBank/DDBJ whole genome shotgun (WGS) entry which is preliminary data.</text>
</comment>
<dbReference type="EMBL" id="WKZA01000032">
    <property type="protein sequence ID" value="MSA95044.1"/>
    <property type="molecule type" value="Genomic_DNA"/>
</dbReference>
<feature type="domain" description="HTH lysR-type" evidence="6">
    <location>
        <begin position="50"/>
        <end position="107"/>
    </location>
</feature>
<dbReference type="InterPro" id="IPR036388">
    <property type="entry name" value="WH-like_DNA-bd_sf"/>
</dbReference>
<gene>
    <name evidence="7" type="ORF">GKG38_08250</name>
</gene>
<dbReference type="Pfam" id="PF03466">
    <property type="entry name" value="LysR_substrate"/>
    <property type="match status" value="1"/>
</dbReference>
<evidence type="ECO:0000256" key="1">
    <source>
        <dbReference type="ARBA" id="ARBA00009437"/>
    </source>
</evidence>
<feature type="compositionally biased region" description="Basic residues" evidence="5">
    <location>
        <begin position="22"/>
        <end position="43"/>
    </location>
</feature>
<name>A0A7K0IAC0_9ACTN</name>
<keyword evidence="3" id="KW-0238">DNA-binding</keyword>
<evidence type="ECO:0000313" key="7">
    <source>
        <dbReference type="EMBL" id="MSA95044.1"/>
    </source>
</evidence>
<evidence type="ECO:0000256" key="2">
    <source>
        <dbReference type="ARBA" id="ARBA00023015"/>
    </source>
</evidence>
<dbReference type="CDD" id="cd05466">
    <property type="entry name" value="PBP2_LTTR_substrate"/>
    <property type="match status" value="1"/>
</dbReference>
<evidence type="ECO:0000313" key="8">
    <source>
        <dbReference type="Proteomes" id="UP000462865"/>
    </source>
</evidence>
<dbReference type="SUPFAM" id="SSF53850">
    <property type="entry name" value="Periplasmic binding protein-like II"/>
    <property type="match status" value="1"/>
</dbReference>
<dbReference type="PANTHER" id="PTHR30419">
    <property type="entry name" value="HTH-TYPE TRANSCRIPTIONAL REGULATOR YBHD"/>
    <property type="match status" value="1"/>
</dbReference>
<organism evidence="7 8">
    <name type="scientific">Gordonibacter urolithinfaciens</name>
    <dbReference type="NCBI Taxonomy" id="1335613"/>
    <lineage>
        <taxon>Bacteria</taxon>
        <taxon>Bacillati</taxon>
        <taxon>Actinomycetota</taxon>
        <taxon>Coriobacteriia</taxon>
        <taxon>Eggerthellales</taxon>
        <taxon>Eggerthellaceae</taxon>
        <taxon>Gordonibacter</taxon>
    </lineage>
</organism>
<keyword evidence="2" id="KW-0805">Transcription regulation</keyword>
<evidence type="ECO:0000256" key="3">
    <source>
        <dbReference type="ARBA" id="ARBA00023125"/>
    </source>
</evidence>
<proteinExistence type="inferred from homology"/>
<evidence type="ECO:0000259" key="6">
    <source>
        <dbReference type="PROSITE" id="PS50931"/>
    </source>
</evidence>
<dbReference type="GO" id="GO:0005829">
    <property type="term" value="C:cytosol"/>
    <property type="evidence" value="ECO:0007669"/>
    <property type="project" value="TreeGrafter"/>
</dbReference>
<evidence type="ECO:0000256" key="5">
    <source>
        <dbReference type="SAM" id="MobiDB-lite"/>
    </source>
</evidence>
<dbReference type="SUPFAM" id="SSF46785">
    <property type="entry name" value="Winged helix' DNA-binding domain"/>
    <property type="match status" value="1"/>
</dbReference>
<dbReference type="PROSITE" id="PS50931">
    <property type="entry name" value="HTH_LYSR"/>
    <property type="match status" value="1"/>
</dbReference>
<dbReference type="GO" id="GO:0003677">
    <property type="term" value="F:DNA binding"/>
    <property type="evidence" value="ECO:0007669"/>
    <property type="project" value="UniProtKB-KW"/>
</dbReference>
<dbReference type="Pfam" id="PF00126">
    <property type="entry name" value="HTH_1"/>
    <property type="match status" value="1"/>
</dbReference>
<dbReference type="InterPro" id="IPR036390">
    <property type="entry name" value="WH_DNA-bd_sf"/>
</dbReference>
<accession>A0A7K0IAC0</accession>